<evidence type="ECO:0000256" key="3">
    <source>
        <dbReference type="ARBA" id="ARBA00009759"/>
    </source>
</evidence>
<evidence type="ECO:0000256" key="10">
    <source>
        <dbReference type="ARBA" id="ARBA00049158"/>
    </source>
</evidence>
<dbReference type="GO" id="GO:0004401">
    <property type="term" value="F:histidinol-phosphatase activity"/>
    <property type="evidence" value="ECO:0007669"/>
    <property type="project" value="UniProtKB-EC"/>
</dbReference>
<evidence type="ECO:0000256" key="5">
    <source>
        <dbReference type="ARBA" id="ARBA00022605"/>
    </source>
</evidence>
<dbReference type="PROSITE" id="PS00629">
    <property type="entry name" value="IMP_1"/>
    <property type="match status" value="1"/>
</dbReference>
<sequence length="276" mass="29332">MRGTFAGDSCMSSVPAVAEYAAFAASLADAVRPLSLGWFRRRLAVDDKADESPVTIADREVETALREKIAARYPAHGIWGEEFGKRGVDAEFVWSVDPIDGTRSFITGHPLWGTLLALLHNGKPVVGLIDIPATGERWVGVNDVASGVREARFGGELCCTSPVTALADATVYATSPDIFDAAEYAQFERLTKAVSRRRFGGDCYAYGLLASGHIELVMEAGLQTYDYLAVAPVVEAAGGVITDWEGKPLTLTSQGRVLAAANAELHAAALACIRGA</sequence>
<comment type="pathway">
    <text evidence="2">Amino-acid biosynthesis; L-histidine biosynthesis; L-histidine from 5-phospho-alpha-D-ribose 1-diphosphate: step 8/9.</text>
</comment>
<organism evidence="12 13">
    <name type="scientific">Pandoraea apista</name>
    <dbReference type="NCBI Taxonomy" id="93218"/>
    <lineage>
        <taxon>Bacteria</taxon>
        <taxon>Pseudomonadati</taxon>
        <taxon>Pseudomonadota</taxon>
        <taxon>Betaproteobacteria</taxon>
        <taxon>Burkholderiales</taxon>
        <taxon>Burkholderiaceae</taxon>
        <taxon>Pandoraea</taxon>
    </lineage>
</organism>
<gene>
    <name evidence="12" type="primary">hisN</name>
    <name evidence="12" type="ORF">EJE83_17380</name>
</gene>
<dbReference type="Gene3D" id="3.30.540.10">
    <property type="entry name" value="Fructose-1,6-Bisphosphatase, subunit A, domain 1"/>
    <property type="match status" value="1"/>
</dbReference>
<dbReference type="CDD" id="cd01641">
    <property type="entry name" value="Bacterial_IMPase_like_1"/>
    <property type="match status" value="1"/>
</dbReference>
<dbReference type="PANTHER" id="PTHR43200">
    <property type="entry name" value="PHOSPHATASE"/>
    <property type="match status" value="1"/>
</dbReference>
<dbReference type="PANTHER" id="PTHR43200:SF6">
    <property type="entry name" value="3'(2'),5'-BISPHOSPHATE NUCLEOTIDASE"/>
    <property type="match status" value="1"/>
</dbReference>
<dbReference type="InterPro" id="IPR000760">
    <property type="entry name" value="Inositol_monophosphatase-like"/>
</dbReference>
<dbReference type="EC" id="3.1.3.15" evidence="4 11"/>
<accession>A0ABX9ZME9</accession>
<dbReference type="Proteomes" id="UP000270216">
    <property type="component" value="Unassembled WGS sequence"/>
</dbReference>
<dbReference type="NCBIfam" id="TIGR02067">
    <property type="entry name" value="his_9_HisN"/>
    <property type="match status" value="1"/>
</dbReference>
<name>A0ABX9ZME9_9BURK</name>
<dbReference type="InterPro" id="IPR051090">
    <property type="entry name" value="Inositol_monoP_superfamily"/>
</dbReference>
<keyword evidence="6" id="KW-0479">Metal-binding</keyword>
<evidence type="ECO:0000313" key="12">
    <source>
        <dbReference type="EMBL" id="RSK78144.1"/>
    </source>
</evidence>
<comment type="catalytic activity">
    <reaction evidence="10">
        <text>L-histidinol phosphate + H2O = L-histidinol + phosphate</text>
        <dbReference type="Rhea" id="RHEA:14465"/>
        <dbReference type="ChEBI" id="CHEBI:15377"/>
        <dbReference type="ChEBI" id="CHEBI:43474"/>
        <dbReference type="ChEBI" id="CHEBI:57699"/>
        <dbReference type="ChEBI" id="CHEBI:57980"/>
        <dbReference type="EC" id="3.1.3.15"/>
    </reaction>
</comment>
<keyword evidence="8" id="KW-0460">Magnesium</keyword>
<evidence type="ECO:0000256" key="2">
    <source>
        <dbReference type="ARBA" id="ARBA00004970"/>
    </source>
</evidence>
<evidence type="ECO:0000256" key="8">
    <source>
        <dbReference type="ARBA" id="ARBA00022842"/>
    </source>
</evidence>
<dbReference type="InterPro" id="IPR020583">
    <property type="entry name" value="Inositol_monoP_metal-BS"/>
</dbReference>
<evidence type="ECO:0000256" key="11">
    <source>
        <dbReference type="NCBIfam" id="TIGR02067"/>
    </source>
</evidence>
<keyword evidence="5" id="KW-0028">Amino-acid biosynthesis</keyword>
<evidence type="ECO:0000256" key="7">
    <source>
        <dbReference type="ARBA" id="ARBA00022801"/>
    </source>
</evidence>
<reference evidence="12 13" key="1">
    <citation type="submission" date="2018-12" db="EMBL/GenBank/DDBJ databases">
        <title>Whole genome sequence of a Pandoraea apista isolate from a patient with cystic fibrosis.</title>
        <authorList>
            <person name="Kenna D.T."/>
            <person name="Turton J.F."/>
        </authorList>
    </citation>
    <scope>NUCLEOTIDE SEQUENCE [LARGE SCALE GENOMIC DNA]</scope>
    <source>
        <strain evidence="12 13">Pa13324</strain>
    </source>
</reference>
<dbReference type="InterPro" id="IPR011809">
    <property type="entry name" value="His_9_proposed"/>
</dbReference>
<dbReference type="SUPFAM" id="SSF56655">
    <property type="entry name" value="Carbohydrate phosphatase"/>
    <property type="match status" value="1"/>
</dbReference>
<dbReference type="Pfam" id="PF00459">
    <property type="entry name" value="Inositol_P"/>
    <property type="match status" value="1"/>
</dbReference>
<evidence type="ECO:0000256" key="9">
    <source>
        <dbReference type="ARBA" id="ARBA00023102"/>
    </source>
</evidence>
<evidence type="ECO:0000256" key="1">
    <source>
        <dbReference type="ARBA" id="ARBA00001946"/>
    </source>
</evidence>
<dbReference type="PRINTS" id="PR00377">
    <property type="entry name" value="IMPHPHTASES"/>
</dbReference>
<evidence type="ECO:0000256" key="6">
    <source>
        <dbReference type="ARBA" id="ARBA00022723"/>
    </source>
</evidence>
<evidence type="ECO:0000313" key="13">
    <source>
        <dbReference type="Proteomes" id="UP000270216"/>
    </source>
</evidence>
<comment type="similarity">
    <text evidence="3">Belongs to the inositol monophosphatase superfamily.</text>
</comment>
<keyword evidence="9" id="KW-0368">Histidine biosynthesis</keyword>
<proteinExistence type="inferred from homology"/>
<keyword evidence="7 12" id="KW-0378">Hydrolase</keyword>
<comment type="caution">
    <text evidence="12">The sequence shown here is derived from an EMBL/GenBank/DDBJ whole genome shotgun (WGS) entry which is preliminary data.</text>
</comment>
<dbReference type="Gene3D" id="3.40.190.80">
    <property type="match status" value="1"/>
</dbReference>
<dbReference type="EMBL" id="RWHX01000034">
    <property type="protein sequence ID" value="RSK78144.1"/>
    <property type="molecule type" value="Genomic_DNA"/>
</dbReference>
<keyword evidence="13" id="KW-1185">Reference proteome</keyword>
<evidence type="ECO:0000256" key="4">
    <source>
        <dbReference type="ARBA" id="ARBA00013085"/>
    </source>
</evidence>
<comment type="cofactor">
    <cofactor evidence="1">
        <name>Mg(2+)</name>
        <dbReference type="ChEBI" id="CHEBI:18420"/>
    </cofactor>
</comment>
<protein>
    <recommendedName>
        <fullName evidence="4 11">Histidinol-phosphatase</fullName>
        <ecNumber evidence="4 11">3.1.3.15</ecNumber>
    </recommendedName>
</protein>